<dbReference type="EMBL" id="AMYB01000007">
    <property type="protein sequence ID" value="OAD00443.1"/>
    <property type="molecule type" value="Genomic_DNA"/>
</dbReference>
<dbReference type="InterPro" id="IPR037198">
    <property type="entry name" value="MutL_C_sf"/>
</dbReference>
<evidence type="ECO:0000259" key="1">
    <source>
        <dbReference type="SMART" id="SM00853"/>
    </source>
</evidence>
<dbReference type="PANTHER" id="PTHR10073:SF52">
    <property type="entry name" value="MISMATCH REPAIR ENDONUCLEASE PMS2"/>
    <property type="match status" value="1"/>
</dbReference>
<dbReference type="GO" id="GO:0140664">
    <property type="term" value="F:ATP-dependent DNA damage sensor activity"/>
    <property type="evidence" value="ECO:0007669"/>
    <property type="project" value="InterPro"/>
</dbReference>
<dbReference type="AlphaFoldDB" id="A0A168IWF0"/>
<accession>A0A168IWF0</accession>
<dbReference type="OrthoDB" id="10263226at2759"/>
<dbReference type="Proteomes" id="UP000077051">
    <property type="component" value="Unassembled WGS sequence"/>
</dbReference>
<organism evidence="2 3">
    <name type="scientific">Mucor lusitanicus CBS 277.49</name>
    <dbReference type="NCBI Taxonomy" id="747725"/>
    <lineage>
        <taxon>Eukaryota</taxon>
        <taxon>Fungi</taxon>
        <taxon>Fungi incertae sedis</taxon>
        <taxon>Mucoromycota</taxon>
        <taxon>Mucoromycotina</taxon>
        <taxon>Mucoromycetes</taxon>
        <taxon>Mucorales</taxon>
        <taxon>Mucorineae</taxon>
        <taxon>Mucoraceae</taxon>
        <taxon>Mucor</taxon>
    </lineage>
</organism>
<proteinExistence type="predicted"/>
<comment type="caution">
    <text evidence="2">The sequence shown here is derived from an EMBL/GenBank/DDBJ whole genome shotgun (WGS) entry which is preliminary data.</text>
</comment>
<dbReference type="GO" id="GO:0005524">
    <property type="term" value="F:ATP binding"/>
    <property type="evidence" value="ECO:0007669"/>
    <property type="project" value="InterPro"/>
</dbReference>
<dbReference type="InterPro" id="IPR014790">
    <property type="entry name" value="MutL_C"/>
</dbReference>
<dbReference type="GO" id="GO:0032389">
    <property type="term" value="C:MutLalpha complex"/>
    <property type="evidence" value="ECO:0007669"/>
    <property type="project" value="TreeGrafter"/>
</dbReference>
<dbReference type="SMART" id="SM00853">
    <property type="entry name" value="MutL_C"/>
    <property type="match status" value="1"/>
</dbReference>
<dbReference type="STRING" id="747725.A0A168IWF0"/>
<evidence type="ECO:0000313" key="3">
    <source>
        <dbReference type="Proteomes" id="UP000077051"/>
    </source>
</evidence>
<reference evidence="2 3" key="1">
    <citation type="submission" date="2015-06" db="EMBL/GenBank/DDBJ databases">
        <title>Expansion of signal transduction pathways in fungi by whole-genome duplication.</title>
        <authorList>
            <consortium name="DOE Joint Genome Institute"/>
            <person name="Corrochano L.M."/>
            <person name="Kuo A."/>
            <person name="Marcet-Houben M."/>
            <person name="Polaino S."/>
            <person name="Salamov A."/>
            <person name="Villalobos J.M."/>
            <person name="Alvarez M.I."/>
            <person name="Avalos J."/>
            <person name="Benito E.P."/>
            <person name="Benoit I."/>
            <person name="Burger G."/>
            <person name="Camino L.P."/>
            <person name="Canovas D."/>
            <person name="Cerda-Olmedo E."/>
            <person name="Cheng J.-F."/>
            <person name="Dominguez A."/>
            <person name="Elias M."/>
            <person name="Eslava A.P."/>
            <person name="Glaser F."/>
            <person name="Grimwood J."/>
            <person name="Gutierrez G."/>
            <person name="Heitman J."/>
            <person name="Henrissat B."/>
            <person name="Iturriaga E.A."/>
            <person name="Lang B.F."/>
            <person name="Lavin J.L."/>
            <person name="Lee S."/>
            <person name="Li W."/>
            <person name="Lindquist E."/>
            <person name="Lopez-Garcia S."/>
            <person name="Luque E.M."/>
            <person name="Marcos A.T."/>
            <person name="Martin J."/>
            <person name="Mccluskey K."/>
            <person name="Medina H.R."/>
            <person name="Miralles-Duran A."/>
            <person name="Miyazaki A."/>
            <person name="Munoz-Torres E."/>
            <person name="Oguiza J.A."/>
            <person name="Ohm R."/>
            <person name="Olmedo M."/>
            <person name="Orejas M."/>
            <person name="Ortiz-Castellanos L."/>
            <person name="Pisabarro A.G."/>
            <person name="Rodriguez-Romero J."/>
            <person name="Ruiz-Herrera J."/>
            <person name="Ruiz-Vazquez R."/>
            <person name="Sanz C."/>
            <person name="Schackwitz W."/>
            <person name="Schmutz J."/>
            <person name="Shahriari M."/>
            <person name="Shelest E."/>
            <person name="Silva-Franco F."/>
            <person name="Soanes D."/>
            <person name="Syed K."/>
            <person name="Tagua V.G."/>
            <person name="Talbot N.J."/>
            <person name="Thon M."/>
            <person name="De Vries R.P."/>
            <person name="Wiebenga A."/>
            <person name="Yadav J.S."/>
            <person name="Braun E.L."/>
            <person name="Baker S."/>
            <person name="Garre V."/>
            <person name="Horwitz B."/>
            <person name="Torres-Martinez S."/>
            <person name="Idnurm A."/>
            <person name="Herrera-Estrella A."/>
            <person name="Gabaldon T."/>
            <person name="Grigoriev I.V."/>
        </authorList>
    </citation>
    <scope>NUCLEOTIDE SEQUENCE [LARGE SCALE GENOMIC DNA]</scope>
    <source>
        <strain evidence="2 3">CBS 277.49</strain>
    </source>
</reference>
<dbReference type="Gene3D" id="3.30.1370.100">
    <property type="entry name" value="MutL, C-terminal domain, regulatory subdomain"/>
    <property type="match status" value="1"/>
</dbReference>
<keyword evidence="3" id="KW-1185">Reference proteome</keyword>
<sequence length="284" mass="32235">MSSFKGLWRTVGRTKTVKSIDLATLRRSQPAIITHDEASVQAPTQVLQNASVKNTDDNEKAARALSRVISKPDFARMDVLGQFNLGFMITALDDQDLYIIDQHASDEKYNFETLQQTTHIKGQRLIRQVTGCHSAEELTVMENLDIFKANGFDVEILPDNPPTTRIRVISQPVSKNTMFDKRDFSELIHLITEHPGEMVRCSRNRAMFASRACHKAVRIGDSLSKNQMTKARIGHMGEIDQPWNCPHGRPTMRHLLNISHFKQEYKANASHRTLQLSGTLFHTK</sequence>
<gene>
    <name evidence="2" type="ORF">MUCCIDRAFT_44291</name>
</gene>
<dbReference type="Gene3D" id="3.30.1540.20">
    <property type="entry name" value="MutL, C-terminal domain, dimerisation subdomain"/>
    <property type="match status" value="1"/>
</dbReference>
<feature type="domain" description="MutL C-terminal dimerisation" evidence="1">
    <location>
        <begin position="79"/>
        <end position="223"/>
    </location>
</feature>
<dbReference type="FunFam" id="3.30.1370.100:FF:000001">
    <property type="entry name" value="Mismatch repair endonuclease pms1, putative"/>
    <property type="match status" value="1"/>
</dbReference>
<evidence type="ECO:0000313" key="2">
    <source>
        <dbReference type="EMBL" id="OAD00443.1"/>
    </source>
</evidence>
<dbReference type="VEuPathDB" id="FungiDB:MUCCIDRAFT_44291"/>
<dbReference type="PANTHER" id="PTHR10073">
    <property type="entry name" value="DNA MISMATCH REPAIR PROTEIN MLH, PMS, MUTL"/>
    <property type="match status" value="1"/>
</dbReference>
<dbReference type="GO" id="GO:0006298">
    <property type="term" value="P:mismatch repair"/>
    <property type="evidence" value="ECO:0007669"/>
    <property type="project" value="InterPro"/>
</dbReference>
<dbReference type="InterPro" id="IPR038973">
    <property type="entry name" value="MutL/Mlh/Pms-like"/>
</dbReference>
<dbReference type="Pfam" id="PF08676">
    <property type="entry name" value="MutL_C"/>
    <property type="match status" value="1"/>
</dbReference>
<name>A0A168IWF0_MUCCL</name>
<dbReference type="InterPro" id="IPR042121">
    <property type="entry name" value="MutL_C_regsub"/>
</dbReference>
<dbReference type="GO" id="GO:0016887">
    <property type="term" value="F:ATP hydrolysis activity"/>
    <property type="evidence" value="ECO:0007669"/>
    <property type="project" value="InterPro"/>
</dbReference>
<dbReference type="InterPro" id="IPR042120">
    <property type="entry name" value="MutL_C_dimsub"/>
</dbReference>
<dbReference type="SUPFAM" id="SSF118116">
    <property type="entry name" value="DNA mismatch repair protein MutL"/>
    <property type="match status" value="1"/>
</dbReference>
<protein>
    <recommendedName>
        <fullName evidence="1">MutL C-terminal dimerisation domain-containing protein</fullName>
    </recommendedName>
</protein>